<keyword evidence="3 6" id="KW-0812">Transmembrane</keyword>
<dbReference type="Proteomes" id="UP000016649">
    <property type="component" value="Unassembled WGS sequence"/>
</dbReference>
<dbReference type="Pfam" id="PF00209">
    <property type="entry name" value="SNF"/>
    <property type="match status" value="2"/>
</dbReference>
<accession>A0ABN0NW07</accession>
<feature type="transmembrane region" description="Helical" evidence="6">
    <location>
        <begin position="454"/>
        <end position="471"/>
    </location>
</feature>
<dbReference type="InterPro" id="IPR000175">
    <property type="entry name" value="Na/ntran_symport"/>
</dbReference>
<dbReference type="RefSeq" id="WP_021686350.1">
    <property type="nucleotide sequence ID" value="NZ_KI260554.1"/>
</dbReference>
<evidence type="ECO:0000256" key="4">
    <source>
        <dbReference type="ARBA" id="ARBA00022989"/>
    </source>
</evidence>
<feature type="transmembrane region" description="Helical" evidence="6">
    <location>
        <begin position="142"/>
        <end position="160"/>
    </location>
</feature>
<keyword evidence="2" id="KW-0813">Transport</keyword>
<evidence type="ECO:0000256" key="1">
    <source>
        <dbReference type="ARBA" id="ARBA00004141"/>
    </source>
</evidence>
<evidence type="ECO:0000256" key="6">
    <source>
        <dbReference type="SAM" id="Phobius"/>
    </source>
</evidence>
<feature type="transmembrane region" description="Helical" evidence="6">
    <location>
        <begin position="249"/>
        <end position="273"/>
    </location>
</feature>
<dbReference type="NCBIfam" id="NF037979">
    <property type="entry name" value="Na_transp"/>
    <property type="match status" value="1"/>
</dbReference>
<sequence>MQEREQWTSRFGFIMAAVGMAVGTGNMWRFPRVVGINGGGSFLIAYFIANITWVVPLIITEMAIGKQTKLGTVGTFKLFAGEKHTWQGLWIGFVCAAITFYYVIVLAWALRYVVYALNGTLRRIEDTEQLWEAFIHNPKEGILFQLLALIPVGFILYRGVNKGIEKAGKYLIPLLCVCLLYCMVAVLTKSGSSVGLRYLFLPSWNHLKSPSTWLNAYTQAAWSSGAGWGMMLTYANYMKKNEDITLNGFLIAGSDIAGALISAMVVLPAVFAFSASENLALDALKQGNVGLTFICLTKLFNAIPGGTIVASLFFIALSLSALTSLLPQTEVIVKNCIDFGVSREKAVCVIMAACFVFGLPSAIDIRIFNNQDWVWGIGLLICGLFYALAVYRFGIKKFRKTCINPTSDLKIGGWYDWCIVVYPCFLAVIIVWWLVQSLQWSKNWWTVFAVDNPGTVIVQCALSIFICMALNNKMNKKLSFLHQ</sequence>
<dbReference type="InterPro" id="IPR037272">
    <property type="entry name" value="SNS_sf"/>
</dbReference>
<evidence type="ECO:0000256" key="5">
    <source>
        <dbReference type="ARBA" id="ARBA00023136"/>
    </source>
</evidence>
<comment type="caution">
    <text evidence="7">The sequence shown here is derived from an EMBL/GenBank/DDBJ whole genome shotgun (WGS) entry which is preliminary data.</text>
</comment>
<feature type="transmembrane region" description="Helical" evidence="6">
    <location>
        <begin position="414"/>
        <end position="434"/>
    </location>
</feature>
<feature type="transmembrane region" description="Helical" evidence="6">
    <location>
        <begin position="220"/>
        <end position="237"/>
    </location>
</feature>
<reference evidence="7 8" key="1">
    <citation type="submission" date="2013-08" db="EMBL/GenBank/DDBJ databases">
        <authorList>
            <person name="Weinstock G."/>
            <person name="Sodergren E."/>
            <person name="Wylie T."/>
            <person name="Fulton L."/>
            <person name="Fulton R."/>
            <person name="Fronick C."/>
            <person name="O'Laughlin M."/>
            <person name="Godfrey J."/>
            <person name="Miner T."/>
            <person name="Herter B."/>
            <person name="Appelbaum E."/>
            <person name="Cordes M."/>
            <person name="Lek S."/>
            <person name="Wollam A."/>
            <person name="Pepin K.H."/>
            <person name="Palsikar V.B."/>
            <person name="Mitreva M."/>
            <person name="Wilson R.K."/>
        </authorList>
    </citation>
    <scope>NUCLEOTIDE SEQUENCE [LARGE SCALE GENOMIC DNA]</scope>
    <source>
        <strain evidence="7 8">ATCC 700332</strain>
    </source>
</reference>
<dbReference type="EMBL" id="AWVH01000045">
    <property type="protein sequence ID" value="ERJ91485.1"/>
    <property type="molecule type" value="Genomic_DNA"/>
</dbReference>
<feature type="transmembrane region" description="Helical" evidence="6">
    <location>
        <begin position="373"/>
        <end position="393"/>
    </location>
</feature>
<feature type="transmembrane region" description="Helical" evidence="6">
    <location>
        <begin position="12"/>
        <end position="30"/>
    </location>
</feature>
<evidence type="ECO:0000256" key="3">
    <source>
        <dbReference type="ARBA" id="ARBA00022692"/>
    </source>
</evidence>
<proteinExistence type="predicted"/>
<feature type="transmembrane region" description="Helical" evidence="6">
    <location>
        <begin position="172"/>
        <end position="200"/>
    </location>
</feature>
<comment type="subcellular location">
    <subcellularLocation>
        <location evidence="1">Membrane</location>
        <topology evidence="1">Multi-pass membrane protein</topology>
    </subcellularLocation>
</comment>
<evidence type="ECO:0000313" key="8">
    <source>
        <dbReference type="Proteomes" id="UP000016649"/>
    </source>
</evidence>
<dbReference type="InterPro" id="IPR047218">
    <property type="entry name" value="YocR/YhdH-like"/>
</dbReference>
<dbReference type="PANTHER" id="PTHR42948:SF1">
    <property type="entry name" value="TRANSPORTER"/>
    <property type="match status" value="1"/>
</dbReference>
<dbReference type="PRINTS" id="PR00176">
    <property type="entry name" value="NANEUSMPORT"/>
</dbReference>
<keyword evidence="8" id="KW-1185">Reference proteome</keyword>
<feature type="transmembrane region" description="Helical" evidence="6">
    <location>
        <begin position="85"/>
        <end position="110"/>
    </location>
</feature>
<feature type="transmembrane region" description="Helical" evidence="6">
    <location>
        <begin position="42"/>
        <end position="64"/>
    </location>
</feature>
<keyword evidence="4 6" id="KW-1133">Transmembrane helix</keyword>
<keyword evidence="5 6" id="KW-0472">Membrane</keyword>
<protein>
    <submittedName>
        <fullName evidence="7">Sodium:neurotransmitter symporter family protein</fullName>
    </submittedName>
</protein>
<evidence type="ECO:0000256" key="2">
    <source>
        <dbReference type="ARBA" id="ARBA00022448"/>
    </source>
</evidence>
<organism evidence="7 8">
    <name type="scientific">Treponema lecithinolyticum ATCC 700332</name>
    <dbReference type="NCBI Taxonomy" id="1321815"/>
    <lineage>
        <taxon>Bacteria</taxon>
        <taxon>Pseudomonadati</taxon>
        <taxon>Spirochaetota</taxon>
        <taxon>Spirochaetia</taxon>
        <taxon>Spirochaetales</taxon>
        <taxon>Treponemataceae</taxon>
        <taxon>Treponema</taxon>
    </lineage>
</organism>
<evidence type="ECO:0000313" key="7">
    <source>
        <dbReference type="EMBL" id="ERJ91485.1"/>
    </source>
</evidence>
<dbReference type="PROSITE" id="PS50267">
    <property type="entry name" value="NA_NEUROTRAN_SYMP_3"/>
    <property type="match status" value="1"/>
</dbReference>
<dbReference type="CDD" id="cd10336">
    <property type="entry name" value="SLC6sbd_Tyt1-Like"/>
    <property type="match status" value="1"/>
</dbReference>
<dbReference type="SUPFAM" id="SSF161070">
    <property type="entry name" value="SNF-like"/>
    <property type="match status" value="1"/>
</dbReference>
<feature type="transmembrane region" description="Helical" evidence="6">
    <location>
        <begin position="346"/>
        <end position="367"/>
    </location>
</feature>
<dbReference type="PANTHER" id="PTHR42948">
    <property type="entry name" value="TRANSPORTER"/>
    <property type="match status" value="1"/>
</dbReference>
<gene>
    <name evidence="7" type="ORF">HMPREF9193_02186</name>
</gene>
<name>A0ABN0NW07_TRELE</name>
<feature type="transmembrane region" description="Helical" evidence="6">
    <location>
        <begin position="308"/>
        <end position="326"/>
    </location>
</feature>